<dbReference type="OMA" id="RWLKGWE"/>
<dbReference type="InterPro" id="IPR003959">
    <property type="entry name" value="ATPase_AAA_core"/>
</dbReference>
<dbReference type="EMBL" id="WSZM01000186">
    <property type="protein sequence ID" value="KAF4038839.1"/>
    <property type="molecule type" value="Genomic_DNA"/>
</dbReference>
<feature type="compositionally biased region" description="Polar residues" evidence="10">
    <location>
        <begin position="770"/>
        <end position="781"/>
    </location>
</feature>
<keyword evidence="9" id="KW-0175">Coiled coil</keyword>
<dbReference type="GO" id="GO:0005524">
    <property type="term" value="F:ATP binding"/>
    <property type="evidence" value="ECO:0007669"/>
    <property type="project" value="UniProtKB-KW"/>
</dbReference>
<accession>A0A833W1T1</accession>
<dbReference type="Gene3D" id="3.40.50.300">
    <property type="entry name" value="P-loop containing nucleotide triphosphate hydrolases"/>
    <property type="match status" value="1"/>
</dbReference>
<keyword evidence="6" id="KW-0539">Nucleus</keyword>
<dbReference type="GO" id="GO:0003677">
    <property type="term" value="F:DNA binding"/>
    <property type="evidence" value="ECO:0007669"/>
    <property type="project" value="UniProtKB-KW"/>
</dbReference>
<evidence type="ECO:0000256" key="3">
    <source>
        <dbReference type="ARBA" id="ARBA00022741"/>
    </source>
</evidence>
<sequence length="881" mass="99034">MTDADVYAYEQEFEEMDEWEVMHAQEMEAMEEEMRAMEAFERRQATEIKLQQPEAAVLPPTSDDAVGGVDDDLEKAQRRLGQVLARCATLLDEDADDDVNMETAIQPKEKQSAAAKVDIMTAEYLYSRPPIDVDSLPVVLDDGKRLFLRKKRPSSKHFTSSSVRSAAASLIPIRELMETVERMEINEAAAKEDKAMLRELGSDDKKEPHASNTVLWLDKFRPQSFLDLLSDERTNREVLSWIKSWDRFVFPKKKRAIGAHSATPAKTSGFGALHKSPWSQSLSQNYANSIAGEDDEDKRPFNKIILICGPPGAGKTTLANIVARHAGYNPIEVNASDDRTAPVLRNKIISAMEMQSIWGERKPNCIILDEIDGAMNGSDGKSGIEVIQEIVNAPLERKKAGAKTAAKNRHPLTRPLICICNDLYASVLRPLRQMAKIFTLDAPHSQRLVTRLKCICRHEGIRASTGALATLCSSADNDIRYCLNTLQFQTTQSRGKTGVATLSTGLVAQKDHAHGMFEVLDLVFYETRSNSAKREVPVAEKIDEAVASLGNFPLLISGLDENVPKMIFNDPTMNKICDVFEWLGLAAEYEYRARSEQQYAFQAYIPFAAIATHASCCTSSRRRVEYPRGQFEAQKRRDRSENILTALTEGAQLQPLLRMSPSVLVVDVVPWLVASLSPNIRRINPSLQTKEEKLMIQRLIQLMASLGLSFRHKYRPDGSEDYALEPALNELVEFRSREGGTPYQYMLPISVRKMIAREVELEQMRRNEKSSPSVKQNNSKSPAVAVDKSSEATIEEKAAKAAYVLPELSDVELVKKDEALRKRNPFAFAHREAKRKRDEELNAKLKLQRTNDAHKHSRVHYKFNEGYTCGIKTAVYISDLL</sequence>
<feature type="region of interest" description="Disordered" evidence="10">
    <location>
        <begin position="763"/>
        <end position="788"/>
    </location>
</feature>
<dbReference type="CDD" id="cd00009">
    <property type="entry name" value="AAA"/>
    <property type="match status" value="1"/>
</dbReference>
<dbReference type="InterPro" id="IPR027417">
    <property type="entry name" value="P-loop_NTPase"/>
</dbReference>
<reference evidence="12" key="1">
    <citation type="submission" date="2020-04" db="EMBL/GenBank/DDBJ databases">
        <title>Hybrid Assembly of Korean Phytophthora infestans isolates.</title>
        <authorList>
            <person name="Prokchorchik M."/>
            <person name="Lee Y."/>
            <person name="Seo J."/>
            <person name="Cho J.-H."/>
            <person name="Park Y.-E."/>
            <person name="Jang D.-C."/>
            <person name="Im J.-S."/>
            <person name="Choi J.-G."/>
            <person name="Park H.-J."/>
            <person name="Lee G.-B."/>
            <person name="Lee Y.-G."/>
            <person name="Hong S.-Y."/>
            <person name="Cho K."/>
            <person name="Sohn K.H."/>
        </authorList>
    </citation>
    <scope>NUCLEOTIDE SEQUENCE</scope>
    <source>
        <strain evidence="12">KR_1_A1</strain>
        <strain evidence="13">KR_2_A2</strain>
    </source>
</reference>
<protein>
    <submittedName>
        <fullName evidence="13">AAA domain-containing protein</fullName>
    </submittedName>
    <submittedName>
        <fullName evidence="12">ATPase family associated domain-containing protein</fullName>
    </submittedName>
</protein>
<evidence type="ECO:0000256" key="9">
    <source>
        <dbReference type="SAM" id="Coils"/>
    </source>
</evidence>
<keyword evidence="2" id="KW-0235">DNA replication</keyword>
<evidence type="ECO:0000313" key="13">
    <source>
        <dbReference type="EMBL" id="KAF4131993.1"/>
    </source>
</evidence>
<evidence type="ECO:0000256" key="5">
    <source>
        <dbReference type="ARBA" id="ARBA00023125"/>
    </source>
</evidence>
<keyword evidence="14" id="KW-1185">Reference proteome</keyword>
<evidence type="ECO:0000256" key="10">
    <source>
        <dbReference type="SAM" id="MobiDB-lite"/>
    </source>
</evidence>
<dbReference type="Proteomes" id="UP000602510">
    <property type="component" value="Unassembled WGS sequence"/>
</dbReference>
<evidence type="ECO:0000256" key="4">
    <source>
        <dbReference type="ARBA" id="ARBA00022840"/>
    </source>
</evidence>
<evidence type="ECO:0000256" key="6">
    <source>
        <dbReference type="ARBA" id="ARBA00023242"/>
    </source>
</evidence>
<dbReference type="InterPro" id="IPR053016">
    <property type="entry name" value="CTF18-RFC_complex"/>
</dbReference>
<name>A0A833W1T1_PHYIN</name>
<evidence type="ECO:0000256" key="2">
    <source>
        <dbReference type="ARBA" id="ARBA00022705"/>
    </source>
</evidence>
<evidence type="ECO:0000259" key="11">
    <source>
        <dbReference type="SMART" id="SM00382"/>
    </source>
</evidence>
<dbReference type="InterPro" id="IPR003593">
    <property type="entry name" value="AAA+_ATPase"/>
</dbReference>
<dbReference type="EMBL" id="JAACNO010002636">
    <property type="protein sequence ID" value="KAF4131993.1"/>
    <property type="molecule type" value="Genomic_DNA"/>
</dbReference>
<dbReference type="SMART" id="SM00382">
    <property type="entry name" value="AAA"/>
    <property type="match status" value="1"/>
</dbReference>
<comment type="similarity">
    <text evidence="8">Belongs to the activator 1 small subunits family. CTF18 subfamily.</text>
</comment>
<dbReference type="GO" id="GO:0006260">
    <property type="term" value="P:DNA replication"/>
    <property type="evidence" value="ECO:0007669"/>
    <property type="project" value="UniProtKB-KW"/>
</dbReference>
<evidence type="ECO:0000313" key="12">
    <source>
        <dbReference type="EMBL" id="KAF4038839.1"/>
    </source>
</evidence>
<proteinExistence type="inferred from homology"/>
<organism evidence="12 14">
    <name type="scientific">Phytophthora infestans</name>
    <name type="common">Potato late blight agent</name>
    <name type="synonym">Botrytis infestans</name>
    <dbReference type="NCBI Taxonomy" id="4787"/>
    <lineage>
        <taxon>Eukaryota</taxon>
        <taxon>Sar</taxon>
        <taxon>Stramenopiles</taxon>
        <taxon>Oomycota</taxon>
        <taxon>Peronosporomycetes</taxon>
        <taxon>Peronosporales</taxon>
        <taxon>Peronosporaceae</taxon>
        <taxon>Phytophthora</taxon>
    </lineage>
</organism>
<dbReference type="GO" id="GO:0005634">
    <property type="term" value="C:nucleus"/>
    <property type="evidence" value="ECO:0007669"/>
    <property type="project" value="UniProtKB-SubCell"/>
</dbReference>
<dbReference type="SUPFAM" id="SSF52540">
    <property type="entry name" value="P-loop containing nucleoside triphosphate hydrolases"/>
    <property type="match status" value="1"/>
</dbReference>
<dbReference type="GO" id="GO:0016887">
    <property type="term" value="F:ATP hydrolysis activity"/>
    <property type="evidence" value="ECO:0007669"/>
    <property type="project" value="InterPro"/>
</dbReference>
<dbReference type="AlphaFoldDB" id="A0A833W1T1"/>
<feature type="coiled-coil region" evidence="9">
    <location>
        <begin position="173"/>
        <end position="200"/>
    </location>
</feature>
<dbReference type="PANTHER" id="PTHR46765:SF1">
    <property type="entry name" value="P-LOOP CONTAINING NUCLEOSIDE TRIPHOSPHATE HYDROLASES SUPERFAMILY PROTEIN"/>
    <property type="match status" value="1"/>
</dbReference>
<gene>
    <name evidence="12" type="ORF">GN244_ATG09022</name>
    <name evidence="13" type="ORF">GN958_ATG18816</name>
</gene>
<keyword evidence="3" id="KW-0547">Nucleotide-binding</keyword>
<evidence type="ECO:0000256" key="1">
    <source>
        <dbReference type="ARBA" id="ARBA00004123"/>
    </source>
</evidence>
<comment type="subcellular location">
    <subcellularLocation>
        <location evidence="1">Nucleus</location>
    </subcellularLocation>
</comment>
<keyword evidence="7" id="KW-0131">Cell cycle</keyword>
<dbReference type="CDD" id="cd18140">
    <property type="entry name" value="HLD_clamp_RFC"/>
    <property type="match status" value="1"/>
</dbReference>
<evidence type="ECO:0000256" key="7">
    <source>
        <dbReference type="ARBA" id="ARBA00023306"/>
    </source>
</evidence>
<comment type="caution">
    <text evidence="12">The sequence shown here is derived from an EMBL/GenBank/DDBJ whole genome shotgun (WGS) entry which is preliminary data.</text>
</comment>
<dbReference type="Proteomes" id="UP000704712">
    <property type="component" value="Unassembled WGS sequence"/>
</dbReference>
<evidence type="ECO:0000256" key="8">
    <source>
        <dbReference type="ARBA" id="ARBA00043975"/>
    </source>
</evidence>
<evidence type="ECO:0000313" key="14">
    <source>
        <dbReference type="Proteomes" id="UP000602510"/>
    </source>
</evidence>
<keyword evidence="5" id="KW-0238">DNA-binding</keyword>
<dbReference type="Gene3D" id="1.10.8.60">
    <property type="match status" value="1"/>
</dbReference>
<keyword evidence="4" id="KW-0067">ATP-binding</keyword>
<dbReference type="InterPro" id="IPR047854">
    <property type="entry name" value="RFC_lid"/>
</dbReference>
<dbReference type="Pfam" id="PF00004">
    <property type="entry name" value="AAA"/>
    <property type="match status" value="1"/>
</dbReference>
<feature type="domain" description="AAA+ ATPase" evidence="11">
    <location>
        <begin position="301"/>
        <end position="465"/>
    </location>
</feature>
<dbReference type="PANTHER" id="PTHR46765">
    <property type="entry name" value="P-LOOP CONTAINING NUCLEOSIDE TRIPHOSPHATE HYDROLASES SUPERFAMILY PROTEIN"/>
    <property type="match status" value="1"/>
</dbReference>